<dbReference type="RefSeq" id="WP_380625131.1">
    <property type="nucleotide sequence ID" value="NZ_JBHSDK010000061.1"/>
</dbReference>
<protein>
    <submittedName>
        <fullName evidence="2">Prolyl oligopeptidase family serine peptidase</fullName>
    </submittedName>
</protein>
<organism evidence="2 3">
    <name type="scientific">Salininema proteolyticum</name>
    <dbReference type="NCBI Taxonomy" id="1607685"/>
    <lineage>
        <taxon>Bacteria</taxon>
        <taxon>Bacillati</taxon>
        <taxon>Actinomycetota</taxon>
        <taxon>Actinomycetes</taxon>
        <taxon>Glycomycetales</taxon>
        <taxon>Glycomycetaceae</taxon>
        <taxon>Salininema</taxon>
    </lineage>
</organism>
<dbReference type="Pfam" id="PF00326">
    <property type="entry name" value="Peptidase_S9"/>
    <property type="match status" value="1"/>
</dbReference>
<evidence type="ECO:0000313" key="3">
    <source>
        <dbReference type="Proteomes" id="UP001595823"/>
    </source>
</evidence>
<dbReference type="InterPro" id="IPR011042">
    <property type="entry name" value="6-blade_b-propeller_TolB-like"/>
</dbReference>
<evidence type="ECO:0000259" key="1">
    <source>
        <dbReference type="Pfam" id="PF00326"/>
    </source>
</evidence>
<accession>A0ABV8U4V8</accession>
<comment type="caution">
    <text evidence="2">The sequence shown here is derived from an EMBL/GenBank/DDBJ whole genome shotgun (WGS) entry which is preliminary data.</text>
</comment>
<dbReference type="EMBL" id="JBHSDK010000061">
    <property type="protein sequence ID" value="MFC4337791.1"/>
    <property type="molecule type" value="Genomic_DNA"/>
</dbReference>
<dbReference type="InterPro" id="IPR050585">
    <property type="entry name" value="Xaa-Pro_dipeptidyl-ppase/CocE"/>
</dbReference>
<dbReference type="SUPFAM" id="SSF82171">
    <property type="entry name" value="DPP6 N-terminal domain-like"/>
    <property type="match status" value="1"/>
</dbReference>
<evidence type="ECO:0000313" key="2">
    <source>
        <dbReference type="EMBL" id="MFC4337791.1"/>
    </source>
</evidence>
<dbReference type="InterPro" id="IPR001375">
    <property type="entry name" value="Peptidase_S9_cat"/>
</dbReference>
<proteinExistence type="predicted"/>
<name>A0ABV8U4V8_9ACTN</name>
<gene>
    <name evidence="2" type="ORF">ACFPET_21585</name>
</gene>
<dbReference type="SUPFAM" id="SSF53474">
    <property type="entry name" value="alpha/beta-Hydrolases"/>
    <property type="match status" value="1"/>
</dbReference>
<reference evidence="3" key="1">
    <citation type="journal article" date="2019" name="Int. J. Syst. Evol. Microbiol.">
        <title>The Global Catalogue of Microorganisms (GCM) 10K type strain sequencing project: providing services to taxonomists for standard genome sequencing and annotation.</title>
        <authorList>
            <consortium name="The Broad Institute Genomics Platform"/>
            <consortium name="The Broad Institute Genome Sequencing Center for Infectious Disease"/>
            <person name="Wu L."/>
            <person name="Ma J."/>
        </authorList>
    </citation>
    <scope>NUCLEOTIDE SEQUENCE [LARGE SCALE GENOMIC DNA]</scope>
    <source>
        <strain evidence="3">IBRC-M 10908</strain>
    </source>
</reference>
<dbReference type="Gene3D" id="3.40.50.1820">
    <property type="entry name" value="alpha/beta hydrolase"/>
    <property type="match status" value="1"/>
</dbReference>
<feature type="domain" description="Peptidase S9 prolyl oligopeptidase catalytic" evidence="1">
    <location>
        <begin position="437"/>
        <end position="648"/>
    </location>
</feature>
<dbReference type="Gene3D" id="2.120.10.30">
    <property type="entry name" value="TolB, C-terminal domain"/>
    <property type="match status" value="1"/>
</dbReference>
<dbReference type="Proteomes" id="UP001595823">
    <property type="component" value="Unassembled WGS sequence"/>
</dbReference>
<dbReference type="PANTHER" id="PTHR43056:SF5">
    <property type="entry name" value="PEPTIDASE S9 PROLYL OLIGOPEPTIDASE CATALYTIC DOMAIN-CONTAINING PROTEIN"/>
    <property type="match status" value="1"/>
</dbReference>
<keyword evidence="3" id="KW-1185">Reference proteome</keyword>
<dbReference type="InterPro" id="IPR029058">
    <property type="entry name" value="AB_hydrolase_fold"/>
</dbReference>
<sequence>MTRTAPYGTWDSPITAETAAASDGAPAFLGTVGDEVWYTAPRPDEGGRRALMRSHGGIAASVLPAPWNVRNRVHEYGGRPWHGVITDGDLSIVFTDFSDQRMYSYFPDDCSAEPRPLTPLSDVGEGLHWCEPLILPERGEVWAVLQEFTGPNPTDVRRVLAAVPADGSAAGDRSAVRELTGDSHRFVTGLRVSPGGDKALWITWDHPLMPWDGTEVHVADIVDGRFANVRTVAGGPEESIPQAEWDGDGALLLASDRGGWWNLHRLDLASGEAENLYPADEEFAGPLWTPGRTWFARLDSGRIAALHGIGPQRLGLLDPDTGELADVPGPWESWTGSIGVAGDTVYGVAGSSASASEVVAFDTAAMTADAVVPAGPPAVPSVFLSRPEQRVFTDPFGRDVHARLYPPTNPGFAGPEGEPPPYVVWVHGGPTGMSLPQLDYELNYFTSRGIGVAEVDYGGSTGYGREYRDRLRGQWGVVDIADCTAVAKALAAEGLADPGRIAIRGGSAGGWTSAVALTSDLAAGVFSCAVILYPILDLSDWSFDGTHDFESRYVESLIGDREKVPDRYRERSPASHPDKVSRPFVILQGLDDRICPPEQSEGFLRGVAGRGVPHAYLAFEGEQHGFRRAGTIVRAVEAEMALYAEVFGFDAAHLPPLDLRY</sequence>
<dbReference type="PANTHER" id="PTHR43056">
    <property type="entry name" value="PEPTIDASE S9 PROLYL OLIGOPEPTIDASE"/>
    <property type="match status" value="1"/>
</dbReference>